<accession>A0A392NS72</accession>
<evidence type="ECO:0000313" key="2">
    <source>
        <dbReference type="Proteomes" id="UP000265520"/>
    </source>
</evidence>
<reference evidence="1 2" key="1">
    <citation type="journal article" date="2018" name="Front. Plant Sci.">
        <title>Red Clover (Trifolium pratense) and Zigzag Clover (T. medium) - A Picture of Genomic Similarities and Differences.</title>
        <authorList>
            <person name="Dluhosova J."/>
            <person name="Istvanek J."/>
            <person name="Nedelnik J."/>
            <person name="Repkova J."/>
        </authorList>
    </citation>
    <scope>NUCLEOTIDE SEQUENCE [LARGE SCALE GENOMIC DNA]</scope>
    <source>
        <strain evidence="2">cv. 10/8</strain>
        <tissue evidence="1">Leaf</tissue>
    </source>
</reference>
<protein>
    <submittedName>
        <fullName evidence="1">Uncharacterized protein</fullName>
    </submittedName>
</protein>
<feature type="non-terminal residue" evidence="1">
    <location>
        <position position="1"/>
    </location>
</feature>
<proteinExistence type="predicted"/>
<comment type="caution">
    <text evidence="1">The sequence shown here is derived from an EMBL/GenBank/DDBJ whole genome shotgun (WGS) entry which is preliminary data.</text>
</comment>
<organism evidence="1 2">
    <name type="scientific">Trifolium medium</name>
    <dbReference type="NCBI Taxonomy" id="97028"/>
    <lineage>
        <taxon>Eukaryota</taxon>
        <taxon>Viridiplantae</taxon>
        <taxon>Streptophyta</taxon>
        <taxon>Embryophyta</taxon>
        <taxon>Tracheophyta</taxon>
        <taxon>Spermatophyta</taxon>
        <taxon>Magnoliopsida</taxon>
        <taxon>eudicotyledons</taxon>
        <taxon>Gunneridae</taxon>
        <taxon>Pentapetalae</taxon>
        <taxon>rosids</taxon>
        <taxon>fabids</taxon>
        <taxon>Fabales</taxon>
        <taxon>Fabaceae</taxon>
        <taxon>Papilionoideae</taxon>
        <taxon>50 kb inversion clade</taxon>
        <taxon>NPAAA clade</taxon>
        <taxon>Hologalegina</taxon>
        <taxon>IRL clade</taxon>
        <taxon>Trifolieae</taxon>
        <taxon>Trifolium</taxon>
    </lineage>
</organism>
<keyword evidence="2" id="KW-1185">Reference proteome</keyword>
<name>A0A392NS72_9FABA</name>
<sequence length="36" mass="4210">AVNDADHEVVNAKRKTMVRWGAPFWRWVKINSDGRV</sequence>
<dbReference type="Proteomes" id="UP000265520">
    <property type="component" value="Unassembled WGS sequence"/>
</dbReference>
<evidence type="ECO:0000313" key="1">
    <source>
        <dbReference type="EMBL" id="MCI02254.1"/>
    </source>
</evidence>
<dbReference type="EMBL" id="LXQA010048542">
    <property type="protein sequence ID" value="MCI02254.1"/>
    <property type="molecule type" value="Genomic_DNA"/>
</dbReference>
<dbReference type="AlphaFoldDB" id="A0A392NS72"/>